<dbReference type="AlphaFoldDB" id="A0A1I8GIC7"/>
<dbReference type="Gene3D" id="1.10.437.10">
    <property type="entry name" value="Blc2-like"/>
    <property type="match status" value="1"/>
</dbReference>
<dbReference type="SUPFAM" id="SSF56854">
    <property type="entry name" value="Bcl-2 inhibitors of programmed cell death"/>
    <property type="match status" value="1"/>
</dbReference>
<organism evidence="3 4">
    <name type="scientific">Macrostomum lignano</name>
    <dbReference type="NCBI Taxonomy" id="282301"/>
    <lineage>
        <taxon>Eukaryota</taxon>
        <taxon>Metazoa</taxon>
        <taxon>Spiralia</taxon>
        <taxon>Lophotrochozoa</taxon>
        <taxon>Platyhelminthes</taxon>
        <taxon>Rhabditophora</taxon>
        <taxon>Macrostomorpha</taxon>
        <taxon>Macrostomida</taxon>
        <taxon>Macrostomidae</taxon>
        <taxon>Macrostomum</taxon>
    </lineage>
</organism>
<protein>
    <submittedName>
        <fullName evidence="4">SET domain-containing protein</fullName>
    </submittedName>
</protein>
<dbReference type="PROSITE" id="PS50062">
    <property type="entry name" value="BCL2_FAMILY"/>
    <property type="match status" value="1"/>
</dbReference>
<dbReference type="WBParaSite" id="maker-uti_cns_0002118-snap-gene-0.2-mRNA-1">
    <property type="protein sequence ID" value="maker-uti_cns_0002118-snap-gene-0.2-mRNA-1"/>
    <property type="gene ID" value="maker-uti_cns_0002118-snap-gene-0.2"/>
</dbReference>
<proteinExistence type="predicted"/>
<keyword evidence="3" id="KW-1185">Reference proteome</keyword>
<dbReference type="GO" id="GO:0042981">
    <property type="term" value="P:regulation of apoptotic process"/>
    <property type="evidence" value="ECO:0007669"/>
    <property type="project" value="InterPro"/>
</dbReference>
<sequence length="811" mass="86695">KSAKLFPTSRRRHSVLTAAVESSRKRVSCQIGRFDDSPVDQLLYCGGVGQRALSLRPVDEELGQLYWLSLAAATIRPQKSRQRRSQAGEAGDAPGQRSATRWQPELPVETADGGRGARLALRRVVPAPVRGPDGAERRLGQPGAHEGVRQRRRQAGRVELRPEGGQGHGDVRFAGIAQADARGAERPVWRAGSAGLAATSAMSFVADAFTRRRGAGFHGNLYLGTKPNSGQLEQVAGPWQLKSVGRVVQVLTEATAREIMKIVARPDAPSKPYSNFLLYESLMSADVDPGGWLVDAGCQVTAVDESAVSASAAAAAAASGETVDSFGEGGDPRDRCRRWTPRKRPPMASSSRETAQSVKLTARRGQHSSSLLGALVPRCRRARRCLSAVSDGISRRSSGPRSDVAAVVMLPEVVAKDAMAGEVPNWRRSPRGTGGKFRACVSGGQNNSVQVSPVSDDEALSLCCIVEQLVSPVVDTGIAWASGMYDARRLALGRVLIPQEQDITAPLASSTQEMSSTPASPSAPSSSSTAAATAAGRSIMKTRSGSLNLAAAGSGLLARRRSRSRNSASTSSSIVTFDLALEIPHESMISGGDVAADGTVDADSGPYFPRASSTRRVHNIEQDSQLIVRQCFRLALEGPRLSTEQAAQMVEVLENSGGRVESSPAVAERCQKCLAAAATLFAVTAELRSTRHGFAVIRRVRQVNLHSMSRPQFENQLKAIARQHRRGDIRGQCCSILLFCTELALTAAECSDRLAFCQVYNWSLDYFRKTASAWVVRAGGWVSPGMQTASPAAHFLLAILAVVHFIDSHRI</sequence>
<dbReference type="Proteomes" id="UP000095280">
    <property type="component" value="Unplaced"/>
</dbReference>
<dbReference type="InterPro" id="IPR002475">
    <property type="entry name" value="Bcl2-like"/>
</dbReference>
<dbReference type="GO" id="GO:0006915">
    <property type="term" value="P:apoptotic process"/>
    <property type="evidence" value="ECO:0007669"/>
    <property type="project" value="UniProtKB-KW"/>
</dbReference>
<accession>A0A1I8GIC7</accession>
<reference evidence="4" key="1">
    <citation type="submission" date="2016-11" db="UniProtKB">
        <authorList>
            <consortium name="WormBaseParasite"/>
        </authorList>
    </citation>
    <scope>IDENTIFICATION</scope>
</reference>
<dbReference type="InterPro" id="IPR036834">
    <property type="entry name" value="Bcl-2-like_sf"/>
</dbReference>
<keyword evidence="1" id="KW-0053">Apoptosis</keyword>
<feature type="region of interest" description="Disordered" evidence="2">
    <location>
        <begin position="507"/>
        <end position="536"/>
    </location>
</feature>
<evidence type="ECO:0000313" key="3">
    <source>
        <dbReference type="Proteomes" id="UP000095280"/>
    </source>
</evidence>
<feature type="compositionally biased region" description="Low complexity" evidence="2">
    <location>
        <begin position="515"/>
        <end position="535"/>
    </location>
</feature>
<feature type="compositionally biased region" description="Basic residues" evidence="2">
    <location>
        <begin position="335"/>
        <end position="345"/>
    </location>
</feature>
<feature type="region of interest" description="Disordered" evidence="2">
    <location>
        <begin position="319"/>
        <end position="366"/>
    </location>
</feature>
<evidence type="ECO:0000256" key="1">
    <source>
        <dbReference type="ARBA" id="ARBA00022703"/>
    </source>
</evidence>
<name>A0A1I8GIC7_9PLAT</name>
<feature type="compositionally biased region" description="Polar residues" evidence="2">
    <location>
        <begin position="348"/>
        <end position="359"/>
    </location>
</feature>
<feature type="compositionally biased region" description="Low complexity" evidence="2">
    <location>
        <begin position="117"/>
        <end position="132"/>
    </location>
</feature>
<feature type="region of interest" description="Disordered" evidence="2">
    <location>
        <begin position="77"/>
        <end position="155"/>
    </location>
</feature>
<evidence type="ECO:0000256" key="2">
    <source>
        <dbReference type="SAM" id="MobiDB-lite"/>
    </source>
</evidence>
<evidence type="ECO:0000313" key="4">
    <source>
        <dbReference type="WBParaSite" id="maker-uti_cns_0002118-snap-gene-0.2-mRNA-1"/>
    </source>
</evidence>